<dbReference type="InterPro" id="IPR050706">
    <property type="entry name" value="Cyclic-di-GMP_PDE-like"/>
</dbReference>
<gene>
    <name evidence="2" type="ORF">PN838_16585</name>
</gene>
<dbReference type="InterPro" id="IPR001633">
    <property type="entry name" value="EAL_dom"/>
</dbReference>
<name>A0ABT5FEV6_9GAMM</name>
<dbReference type="RefSeq" id="WP_272181380.1">
    <property type="nucleotide sequence ID" value="NZ_JAQOMS010000002.1"/>
</dbReference>
<dbReference type="Pfam" id="PF00990">
    <property type="entry name" value="GGDEF"/>
    <property type="match status" value="1"/>
</dbReference>
<dbReference type="SUPFAM" id="SSF141868">
    <property type="entry name" value="EAL domain-like"/>
    <property type="match status" value="1"/>
</dbReference>
<evidence type="ECO:0000259" key="1">
    <source>
        <dbReference type="PROSITE" id="PS50883"/>
    </source>
</evidence>
<keyword evidence="3" id="KW-1185">Reference proteome</keyword>
<evidence type="ECO:0000313" key="2">
    <source>
        <dbReference type="EMBL" id="MDC2890086.1"/>
    </source>
</evidence>
<dbReference type="Gene3D" id="3.30.70.270">
    <property type="match status" value="1"/>
</dbReference>
<keyword evidence="2" id="KW-0548">Nucleotidyltransferase</keyword>
<dbReference type="InterPro" id="IPR000160">
    <property type="entry name" value="GGDEF_dom"/>
</dbReference>
<proteinExistence type="predicted"/>
<dbReference type="InterPro" id="IPR035919">
    <property type="entry name" value="EAL_sf"/>
</dbReference>
<dbReference type="EC" id="2.7.7.65" evidence="2"/>
<dbReference type="Gene3D" id="3.20.20.450">
    <property type="entry name" value="EAL domain"/>
    <property type="match status" value="1"/>
</dbReference>
<dbReference type="EMBL" id="JAQOMS010000002">
    <property type="protein sequence ID" value="MDC2890086.1"/>
    <property type="molecule type" value="Genomic_DNA"/>
</dbReference>
<accession>A0ABT5FEV6</accession>
<dbReference type="PANTHER" id="PTHR33121:SF70">
    <property type="entry name" value="SIGNALING PROTEIN YKOW"/>
    <property type="match status" value="1"/>
</dbReference>
<dbReference type="InterPro" id="IPR029787">
    <property type="entry name" value="Nucleotide_cyclase"/>
</dbReference>
<comment type="caution">
    <text evidence="2">The sequence shown here is derived from an EMBL/GenBank/DDBJ whole genome shotgun (WGS) entry which is preliminary data.</text>
</comment>
<keyword evidence="2" id="KW-0808">Transferase</keyword>
<dbReference type="InterPro" id="IPR043128">
    <property type="entry name" value="Rev_trsase/Diguanyl_cyclase"/>
</dbReference>
<feature type="domain" description="EAL" evidence="1">
    <location>
        <begin position="232"/>
        <end position="332"/>
    </location>
</feature>
<evidence type="ECO:0000313" key="3">
    <source>
        <dbReference type="Proteomes" id="UP001528411"/>
    </source>
</evidence>
<dbReference type="PROSITE" id="PS50883">
    <property type="entry name" value="EAL"/>
    <property type="match status" value="1"/>
</dbReference>
<reference evidence="2 3" key="1">
    <citation type="submission" date="2023-01" db="EMBL/GenBank/DDBJ databases">
        <title>Psychrosphaera sp. nov., isolated from marine algae.</title>
        <authorList>
            <person name="Bayburt H."/>
            <person name="Choi B.J."/>
            <person name="Kim J.M."/>
            <person name="Choi D.G."/>
            <person name="Jeon C.O."/>
        </authorList>
    </citation>
    <scope>NUCLEOTIDE SEQUENCE [LARGE SCALE GENOMIC DNA]</scope>
    <source>
        <strain evidence="2 3">G1-22</strain>
    </source>
</reference>
<dbReference type="GO" id="GO:0052621">
    <property type="term" value="F:diguanylate cyclase activity"/>
    <property type="evidence" value="ECO:0007669"/>
    <property type="project" value="UniProtKB-EC"/>
</dbReference>
<organism evidence="2 3">
    <name type="scientific">Psychrosphaera algicola</name>
    <dbReference type="NCBI Taxonomy" id="3023714"/>
    <lineage>
        <taxon>Bacteria</taxon>
        <taxon>Pseudomonadati</taxon>
        <taxon>Pseudomonadota</taxon>
        <taxon>Gammaproteobacteria</taxon>
        <taxon>Alteromonadales</taxon>
        <taxon>Pseudoalteromonadaceae</taxon>
        <taxon>Psychrosphaera</taxon>
    </lineage>
</organism>
<dbReference type="SUPFAM" id="SSF55073">
    <property type="entry name" value="Nucleotide cyclase"/>
    <property type="match status" value="1"/>
</dbReference>
<dbReference type="PANTHER" id="PTHR33121">
    <property type="entry name" value="CYCLIC DI-GMP PHOSPHODIESTERASE PDEF"/>
    <property type="match status" value="1"/>
</dbReference>
<dbReference type="Proteomes" id="UP001528411">
    <property type="component" value="Unassembled WGS sequence"/>
</dbReference>
<dbReference type="SMART" id="SM00267">
    <property type="entry name" value="GGDEF"/>
    <property type="match status" value="1"/>
</dbReference>
<protein>
    <submittedName>
        <fullName evidence="2">Diguanylate cyclase</fullName>
        <ecNumber evidence="2">2.7.7.65</ecNumber>
    </submittedName>
</protein>
<sequence length="332" mass="37342">MYCAPLARFNAKAAAVANKHYPQIETRSGIAEFEQLIQAHNDMTKQIKILFDTQQERMDELKHSVYHDTVSGLPNREYFNAAITDVINTENDKVHCGLVVVHLTNLGKLKLEQGFPTYKTVLEFVKNSVERTHGLGKNIQLFQLNEQEMGVLLLHFGAQEIVDFTKDIAKQMVDCTPLKIYGGAVLGAVELLETDTNKSLLKRVDTALKHAITQGKRFYVDSSVVNEAGSTVYGSKGELLAAMETARVEFFLQPVVSTSQNTLLFTELYTKLTVNDQAVSLGTVITMAEKFDVTAVLDQRILEELHKHFYLALSRAKFLSMYRHFHLSPKSL</sequence>